<dbReference type="Pfam" id="PF11927">
    <property type="entry name" value="HODM_asu-like"/>
    <property type="match status" value="1"/>
</dbReference>
<keyword evidence="2" id="KW-1185">Reference proteome</keyword>
<reference evidence="1" key="1">
    <citation type="submission" date="2021-12" db="EMBL/GenBank/DDBJ databases">
        <title>Curvularia clavata genome.</title>
        <authorList>
            <person name="Cao Y."/>
        </authorList>
    </citation>
    <scope>NUCLEOTIDE SEQUENCE</scope>
    <source>
        <strain evidence="1">Yc1106</strain>
    </source>
</reference>
<organism evidence="1 2">
    <name type="scientific">Curvularia clavata</name>
    <dbReference type="NCBI Taxonomy" id="95742"/>
    <lineage>
        <taxon>Eukaryota</taxon>
        <taxon>Fungi</taxon>
        <taxon>Dikarya</taxon>
        <taxon>Ascomycota</taxon>
        <taxon>Pezizomycotina</taxon>
        <taxon>Dothideomycetes</taxon>
        <taxon>Pleosporomycetidae</taxon>
        <taxon>Pleosporales</taxon>
        <taxon>Pleosporineae</taxon>
        <taxon>Pleosporaceae</taxon>
        <taxon>Curvularia</taxon>
    </lineage>
</organism>
<gene>
    <name evidence="1" type="ORF">yc1106_06658</name>
</gene>
<dbReference type="AlphaFoldDB" id="A0A9Q8ZDC3"/>
<dbReference type="InterPro" id="IPR021848">
    <property type="entry name" value="HODM_asu-like"/>
</dbReference>
<accession>A0A9Q8ZDC3</accession>
<protein>
    <submittedName>
        <fullName evidence="1">Uncharacterized protein</fullName>
    </submittedName>
</protein>
<evidence type="ECO:0000313" key="2">
    <source>
        <dbReference type="Proteomes" id="UP001056012"/>
    </source>
</evidence>
<dbReference type="Proteomes" id="UP001056012">
    <property type="component" value="Chromosome 5"/>
</dbReference>
<proteinExistence type="predicted"/>
<sequence>MATIQPELPSDYDRIRPLPDFQLKQENPLKLYPWKPKSYLTLGTQNLCFSEYLPLDCTLPDRLRLRRKIVSKYEEVVLSAMPSSVPAIREFYRWLIGNYLPNRYPNVYRSYPAQHLSNETRGFITCSIDGTKLPLEPPTEPHDILRIIAENVDAEFFFLQARKYKGNRKYIARAYIDCYPFGFDPREKIGLTLAEIHKPVPGFKKKLQLSMDRFFASLPKGKIVKRHNWNVALDHNLYSPEHNPLMMFPVCVLKLAKWMMELFLPSRLPKLRLEDLDPDQVTVRCERQTLHRLQENDDTLVFTFKTYQYSLRKIKDEGLGESLAEAILGQNHSIKEMEWYKGSVYWRDAVIAYLHEQD</sequence>
<name>A0A9Q8ZDC3_CURCL</name>
<dbReference type="EMBL" id="CP089278">
    <property type="protein sequence ID" value="USP79384.1"/>
    <property type="molecule type" value="Genomic_DNA"/>
</dbReference>
<dbReference type="VEuPathDB" id="FungiDB:yc1106_06658"/>
<evidence type="ECO:0000313" key="1">
    <source>
        <dbReference type="EMBL" id="USP79384.1"/>
    </source>
</evidence>
<dbReference type="OrthoDB" id="5043642at2759"/>